<dbReference type="Pfam" id="PF01663">
    <property type="entry name" value="Phosphodiest"/>
    <property type="match status" value="2"/>
</dbReference>
<protein>
    <recommendedName>
        <fullName evidence="4">Type I phosphodiesterase / nucleotide pyrophosphatase</fullName>
    </recommendedName>
</protein>
<comment type="caution">
    <text evidence="2">The sequence shown here is derived from an EMBL/GenBank/DDBJ whole genome shotgun (WGS) entry which is preliminary data.</text>
</comment>
<dbReference type="InterPro" id="IPR002591">
    <property type="entry name" value="Phosphodiest/P_Trfase"/>
</dbReference>
<gene>
    <name evidence="2" type="ORF">GCM10009809_22980</name>
</gene>
<reference evidence="3" key="1">
    <citation type="journal article" date="2019" name="Int. J. Syst. Evol. Microbiol.">
        <title>The Global Catalogue of Microorganisms (GCM) 10K type strain sequencing project: providing services to taxonomists for standard genome sequencing and annotation.</title>
        <authorList>
            <consortium name="The Broad Institute Genomics Platform"/>
            <consortium name="The Broad Institute Genome Sequencing Center for Infectious Disease"/>
            <person name="Wu L."/>
            <person name="Ma J."/>
        </authorList>
    </citation>
    <scope>NUCLEOTIDE SEQUENCE [LARGE SCALE GENOMIC DNA]</scope>
    <source>
        <strain evidence="3">JCM 15589</strain>
    </source>
</reference>
<proteinExistence type="predicted"/>
<dbReference type="Proteomes" id="UP001501138">
    <property type="component" value="Unassembled WGS sequence"/>
</dbReference>
<name>A0ABP4VLI8_9MICO</name>
<dbReference type="Gene3D" id="3.40.720.10">
    <property type="entry name" value="Alkaline Phosphatase, subunit A"/>
    <property type="match status" value="1"/>
</dbReference>
<feature type="compositionally biased region" description="Low complexity" evidence="1">
    <location>
        <begin position="1"/>
        <end position="13"/>
    </location>
</feature>
<dbReference type="RefSeq" id="WP_344248588.1">
    <property type="nucleotide sequence ID" value="NZ_BAAAPM010000004.1"/>
</dbReference>
<sequence length="500" mass="53987">MSEPSEPTTETTPLTIDRAGGRGLRPGSGRAKVLFVDCDGLRLDKLVEASTPHLDQLRASGTFGPSYIQDSALAGTSSGPGHSNLLCGVWPDKHRVLGNDFLDHDLATYPDLFTLLRRTRPETSIFSTLDWAPLNDFLLGDADVRLQQYGPDAATTDRQSTDAAVEALGVDDPDLTFVYLHDADWSGHAHGSESAAYIEAIERVDACIGRLVEAVRARPSYDEEDWLILASTDHGQFGRGHGADQHVVRTIWVLASGPGIPVDPDSAREWRQVDLVPTVLRHLDVAIDPAWGLDGVAIGTPSDDPFAAVPLDRKPVEGFARADHCGGWTHELPEAWAVDDDSEGFEEFRGWRLMSGEFWATADGDTDIPRWFGSGRGSFVRSRGPIAVADPGAGGSAAFDSTLWSPFGLVDGDRAEASFVHHHRRFSGDGHHVAEVLLEREGSAPEVVWSAPTRESFEISTPVTLTVTTAGAPRVRIGFRLVTDGPTGYWAIASPAVTTS</sequence>
<dbReference type="PANTHER" id="PTHR10151:SF120">
    <property type="entry name" value="BIS(5'-ADENOSYL)-TRIPHOSPHATASE"/>
    <property type="match status" value="1"/>
</dbReference>
<evidence type="ECO:0000256" key="1">
    <source>
        <dbReference type="SAM" id="MobiDB-lite"/>
    </source>
</evidence>
<accession>A0ABP4VLI8</accession>
<keyword evidence="3" id="KW-1185">Reference proteome</keyword>
<feature type="region of interest" description="Disordered" evidence="1">
    <location>
        <begin position="1"/>
        <end position="25"/>
    </location>
</feature>
<evidence type="ECO:0008006" key="4">
    <source>
        <dbReference type="Google" id="ProtNLM"/>
    </source>
</evidence>
<evidence type="ECO:0000313" key="2">
    <source>
        <dbReference type="EMBL" id="GAA1726646.1"/>
    </source>
</evidence>
<dbReference type="PANTHER" id="PTHR10151">
    <property type="entry name" value="ECTONUCLEOTIDE PYROPHOSPHATASE/PHOSPHODIESTERASE"/>
    <property type="match status" value="1"/>
</dbReference>
<organism evidence="2 3">
    <name type="scientific">Isoptericola hypogeus</name>
    <dbReference type="NCBI Taxonomy" id="300179"/>
    <lineage>
        <taxon>Bacteria</taxon>
        <taxon>Bacillati</taxon>
        <taxon>Actinomycetota</taxon>
        <taxon>Actinomycetes</taxon>
        <taxon>Micrococcales</taxon>
        <taxon>Promicromonosporaceae</taxon>
        <taxon>Isoptericola</taxon>
    </lineage>
</organism>
<dbReference type="SUPFAM" id="SSF53649">
    <property type="entry name" value="Alkaline phosphatase-like"/>
    <property type="match status" value="1"/>
</dbReference>
<dbReference type="InterPro" id="IPR017850">
    <property type="entry name" value="Alkaline_phosphatase_core_sf"/>
</dbReference>
<dbReference type="EMBL" id="BAAAPM010000004">
    <property type="protein sequence ID" value="GAA1726646.1"/>
    <property type="molecule type" value="Genomic_DNA"/>
</dbReference>
<evidence type="ECO:0000313" key="3">
    <source>
        <dbReference type="Proteomes" id="UP001501138"/>
    </source>
</evidence>